<name>A0AAD5X138_9FUNG</name>
<keyword evidence="2" id="KW-1185">Reference proteome</keyword>
<accession>A0AAD5X138</accession>
<dbReference type="Proteomes" id="UP001212841">
    <property type="component" value="Unassembled WGS sequence"/>
</dbReference>
<dbReference type="AlphaFoldDB" id="A0AAD5X138"/>
<protein>
    <submittedName>
        <fullName evidence="1">Uncharacterized protein</fullName>
    </submittedName>
</protein>
<dbReference type="EMBL" id="JADGJD010000623">
    <property type="protein sequence ID" value="KAJ3049584.1"/>
    <property type="molecule type" value="Genomic_DNA"/>
</dbReference>
<proteinExistence type="predicted"/>
<organism evidence="1 2">
    <name type="scientific">Rhizophlyctis rosea</name>
    <dbReference type="NCBI Taxonomy" id="64517"/>
    <lineage>
        <taxon>Eukaryota</taxon>
        <taxon>Fungi</taxon>
        <taxon>Fungi incertae sedis</taxon>
        <taxon>Chytridiomycota</taxon>
        <taxon>Chytridiomycota incertae sedis</taxon>
        <taxon>Chytridiomycetes</taxon>
        <taxon>Rhizophlyctidales</taxon>
        <taxon>Rhizophlyctidaceae</taxon>
        <taxon>Rhizophlyctis</taxon>
    </lineage>
</organism>
<reference evidence="1" key="1">
    <citation type="submission" date="2020-05" db="EMBL/GenBank/DDBJ databases">
        <title>Phylogenomic resolution of chytrid fungi.</title>
        <authorList>
            <person name="Stajich J.E."/>
            <person name="Amses K."/>
            <person name="Simmons R."/>
            <person name="Seto K."/>
            <person name="Myers J."/>
            <person name="Bonds A."/>
            <person name="Quandt C.A."/>
            <person name="Barry K."/>
            <person name="Liu P."/>
            <person name="Grigoriev I."/>
            <person name="Longcore J.E."/>
            <person name="James T.Y."/>
        </authorList>
    </citation>
    <scope>NUCLEOTIDE SEQUENCE</scope>
    <source>
        <strain evidence="1">JEL0318</strain>
    </source>
</reference>
<evidence type="ECO:0000313" key="1">
    <source>
        <dbReference type="EMBL" id="KAJ3049584.1"/>
    </source>
</evidence>
<evidence type="ECO:0000313" key="2">
    <source>
        <dbReference type="Proteomes" id="UP001212841"/>
    </source>
</evidence>
<comment type="caution">
    <text evidence="1">The sequence shown here is derived from an EMBL/GenBank/DDBJ whole genome shotgun (WGS) entry which is preliminary data.</text>
</comment>
<sequence length="498" mass="57006">MSAAKDMTMLLPNEVWAEILSLLKSPEILFKTTHAFRKFGKDPHTRSHYLRSRFGTKAALVNALATFPNLLTVDQTLYPKYPPDKVITLLLDAGAAFPRSVVQKVFKTPPSPSKRFSVDLVATLVKLGYEKYGSDLDIYGDDDGTFASAIDDLLLHHRTFGSHPDKSRHIKIVQDLIKIHGYIPTFKSQQCKDLATTKSEDLFSIFLSLQNSGFPCRKYIAEINNSVVTSRLLLHDQYPVASFLTDAQYLFDRGFKVTKWACNRMMTALPERFLDNLPMFRHVYNHSELLPLARKAFSTHIKYDCRDRPRLSHSQNYVNQYQKEFPEITDTEIDEMFVTAYQTLRDSTVMVHGRMMDPTAWEFLLTRFGCNHPLIQRLFSLAMETPEMSLEALRLCLEAGCTLEPRHVKWLVDRIKYRDHFPIVEAFVGSVAGRHKEMHVGERKEWVRVFEEGLEAIERGGPDDVDFGCLGEGSALGNVRALKLMKKCRDTLIKMNGK</sequence>
<gene>
    <name evidence="1" type="ORF">HK097_009437</name>
</gene>